<keyword evidence="5 11" id="KW-0547">Nucleotide-binding</keyword>
<keyword evidence="8 11" id="KW-0665">Pyrimidine biosynthesis</keyword>
<dbReference type="AlphaFoldDB" id="A0A1C4ZGD2"/>
<dbReference type="UniPathway" id="UPA00068">
    <property type="reaction ID" value="UER00171"/>
</dbReference>
<dbReference type="PANTHER" id="PTHR43418:SF7">
    <property type="entry name" value="CARBAMOYL-PHOSPHATE SYNTHASE SMALL CHAIN"/>
    <property type="match status" value="1"/>
</dbReference>
<dbReference type="Pfam" id="PF00117">
    <property type="entry name" value="GATase"/>
    <property type="match status" value="1"/>
</dbReference>
<sequence length="397" mass="42067">MGKRRGAILVLEDGRTFHGEAYGSVGETFGEAVFNTGMTGYQETLTDPSYHRQVVVQTAPHIGNTGVNGEDDESGRIWVAGYVVRDPARIGSNWRATGGLEDRLAAEGVVGIGGVDTRALTRHLRERGAMRVGISSVDDDPRALLARVRQSPQMVGADLSAQVSTAEPYVVEAQGEHRFTVAALDLGIKRNVPRRLAARGVTTHVLPAGSGIDDLLATGADAVFFSPGPGDPATADGPVALAEEVLRRRIPLFGICFGSQILGRALGFGTYKLGYGHRGINQPVLDRATGKVEVTSHNHGFAVQVPGAQAGAVVPDQVIDTGFGGVQVSHVCLNDNVVEGLRALDVPAFTVQYHPEAAAGPHDADYLFDRFAELIEGRALDQQPSEGRTHSEGRTNA</sequence>
<keyword evidence="4 11" id="KW-0436">Ligase</keyword>
<evidence type="ECO:0000256" key="11">
    <source>
        <dbReference type="HAMAP-Rule" id="MF_01209"/>
    </source>
</evidence>
<comment type="subunit">
    <text evidence="11">Composed of two chains; the small (or glutamine) chain promotes the hydrolysis of glutamine to ammonia, which is used by the large (or ammonia) chain to synthesize carbamoyl phosphate. Tetramer of heterodimers (alpha,beta)4.</text>
</comment>
<keyword evidence="14" id="KW-1185">Reference proteome</keyword>
<dbReference type="SUPFAM" id="SSF52317">
    <property type="entry name" value="Class I glutamine amidotransferase-like"/>
    <property type="match status" value="1"/>
</dbReference>
<dbReference type="InterPro" id="IPR029062">
    <property type="entry name" value="Class_I_gatase-like"/>
</dbReference>
<reference evidence="14" key="1">
    <citation type="submission" date="2016-06" db="EMBL/GenBank/DDBJ databases">
        <authorList>
            <person name="Varghese N."/>
            <person name="Submissions Spin"/>
        </authorList>
    </citation>
    <scope>NUCLEOTIDE SEQUENCE [LARGE SCALE GENOMIC DNA]</scope>
    <source>
        <strain evidence="14">DSM 44830</strain>
    </source>
</reference>
<comment type="catalytic activity">
    <reaction evidence="9 11">
        <text>hydrogencarbonate + L-glutamine + 2 ATP + H2O = carbamoyl phosphate + L-glutamate + 2 ADP + phosphate + 2 H(+)</text>
        <dbReference type="Rhea" id="RHEA:18633"/>
        <dbReference type="ChEBI" id="CHEBI:15377"/>
        <dbReference type="ChEBI" id="CHEBI:15378"/>
        <dbReference type="ChEBI" id="CHEBI:17544"/>
        <dbReference type="ChEBI" id="CHEBI:29985"/>
        <dbReference type="ChEBI" id="CHEBI:30616"/>
        <dbReference type="ChEBI" id="CHEBI:43474"/>
        <dbReference type="ChEBI" id="CHEBI:58228"/>
        <dbReference type="ChEBI" id="CHEBI:58359"/>
        <dbReference type="ChEBI" id="CHEBI:456216"/>
        <dbReference type="EC" id="6.3.5.5"/>
    </reaction>
</comment>
<evidence type="ECO:0000256" key="2">
    <source>
        <dbReference type="ARBA" id="ARBA00005077"/>
    </source>
</evidence>
<dbReference type="HAMAP" id="MF_01209">
    <property type="entry name" value="CPSase_S_chain"/>
    <property type="match status" value="1"/>
</dbReference>
<feature type="binding site" evidence="11">
    <location>
        <position position="301"/>
    </location>
    <ligand>
        <name>L-glutamine</name>
        <dbReference type="ChEBI" id="CHEBI:58359"/>
    </ligand>
</feature>
<dbReference type="OrthoDB" id="9804328at2"/>
<dbReference type="PROSITE" id="PS51273">
    <property type="entry name" value="GATASE_TYPE_1"/>
    <property type="match status" value="1"/>
</dbReference>
<dbReference type="SUPFAM" id="SSF52021">
    <property type="entry name" value="Carbamoyl phosphate synthetase, small subunit N-terminal domain"/>
    <property type="match status" value="1"/>
</dbReference>
<dbReference type="NCBIfam" id="NF009475">
    <property type="entry name" value="PRK12838.1"/>
    <property type="match status" value="1"/>
</dbReference>
<dbReference type="GO" id="GO:0004359">
    <property type="term" value="F:glutaminase activity"/>
    <property type="evidence" value="ECO:0007669"/>
    <property type="project" value="RHEA"/>
</dbReference>
<comment type="similarity">
    <text evidence="3 11">Belongs to the CarA family.</text>
</comment>
<feature type="binding site" evidence="11">
    <location>
        <position position="300"/>
    </location>
    <ligand>
        <name>L-glutamine</name>
        <dbReference type="ChEBI" id="CHEBI:58359"/>
    </ligand>
</feature>
<evidence type="ECO:0000256" key="3">
    <source>
        <dbReference type="ARBA" id="ARBA00007800"/>
    </source>
</evidence>
<feature type="binding site" evidence="11">
    <location>
        <position position="230"/>
    </location>
    <ligand>
        <name>L-glutamine</name>
        <dbReference type="ChEBI" id="CHEBI:58359"/>
    </ligand>
</feature>
<dbReference type="FunFam" id="3.50.30.20:FF:000001">
    <property type="entry name" value="Carbamoyl-phosphate synthase small chain"/>
    <property type="match status" value="1"/>
</dbReference>
<dbReference type="InterPro" id="IPR017926">
    <property type="entry name" value="GATASE"/>
</dbReference>
<feature type="binding site" evidence="11">
    <location>
        <position position="49"/>
    </location>
    <ligand>
        <name>L-glutamine</name>
        <dbReference type="ChEBI" id="CHEBI:58359"/>
    </ligand>
</feature>
<keyword evidence="7 11" id="KW-0315">Glutamine amidotransferase</keyword>
<comment type="catalytic activity">
    <reaction evidence="10 11">
        <text>L-glutamine + H2O = L-glutamate + NH4(+)</text>
        <dbReference type="Rhea" id="RHEA:15889"/>
        <dbReference type="ChEBI" id="CHEBI:15377"/>
        <dbReference type="ChEBI" id="CHEBI:28938"/>
        <dbReference type="ChEBI" id="CHEBI:29985"/>
        <dbReference type="ChEBI" id="CHEBI:58359"/>
    </reaction>
</comment>
<evidence type="ECO:0000256" key="1">
    <source>
        <dbReference type="ARBA" id="ARBA00004812"/>
    </source>
</evidence>
<dbReference type="CDD" id="cd01744">
    <property type="entry name" value="GATase1_CPSase"/>
    <property type="match status" value="1"/>
</dbReference>
<dbReference type="RefSeq" id="WP_091610123.1">
    <property type="nucleotide sequence ID" value="NZ_FMCX01000005.1"/>
</dbReference>
<feature type="active site" evidence="11">
    <location>
        <position position="356"/>
    </location>
</feature>
<dbReference type="EC" id="6.3.5.5" evidence="11"/>
<evidence type="ECO:0000313" key="14">
    <source>
        <dbReference type="Proteomes" id="UP000199504"/>
    </source>
</evidence>
<proteinExistence type="inferred from homology"/>
<dbReference type="PRINTS" id="PR00096">
    <property type="entry name" value="GATASE"/>
</dbReference>
<feature type="active site" description="Nucleophile" evidence="11">
    <location>
        <position position="256"/>
    </location>
</feature>
<dbReference type="InterPro" id="IPR050472">
    <property type="entry name" value="Anth_synth/Amidotransfase"/>
</dbReference>
<evidence type="ECO:0000256" key="7">
    <source>
        <dbReference type="ARBA" id="ARBA00022962"/>
    </source>
</evidence>
<comment type="pathway">
    <text evidence="1 11">Pyrimidine metabolism; UMP biosynthesis via de novo pathway; (S)-dihydroorotate from bicarbonate: step 1/3.</text>
</comment>
<dbReference type="GO" id="GO:0005524">
    <property type="term" value="F:ATP binding"/>
    <property type="evidence" value="ECO:0007669"/>
    <property type="project" value="UniProtKB-UniRule"/>
</dbReference>
<evidence type="ECO:0000256" key="10">
    <source>
        <dbReference type="ARBA" id="ARBA00049285"/>
    </source>
</evidence>
<dbReference type="GO" id="GO:0044205">
    <property type="term" value="P:'de novo' UMP biosynthetic process"/>
    <property type="evidence" value="ECO:0007669"/>
    <property type="project" value="UniProtKB-UniRule"/>
</dbReference>
<protein>
    <recommendedName>
        <fullName evidence="11">Carbamoyl phosphate synthase small chain</fullName>
        <ecNumber evidence="11">6.3.5.5</ecNumber>
    </recommendedName>
    <alternativeName>
        <fullName evidence="11">Carbamoyl phosphate synthetase glutamine chain</fullName>
    </alternativeName>
</protein>
<feature type="binding site" evidence="11">
    <location>
        <position position="228"/>
    </location>
    <ligand>
        <name>L-glutamine</name>
        <dbReference type="ChEBI" id="CHEBI:58359"/>
    </ligand>
</feature>
<dbReference type="GO" id="GO:0006526">
    <property type="term" value="P:L-arginine biosynthetic process"/>
    <property type="evidence" value="ECO:0007669"/>
    <property type="project" value="UniProtKB-UniRule"/>
</dbReference>
<dbReference type="GO" id="GO:0006541">
    <property type="term" value="P:glutamine metabolic process"/>
    <property type="evidence" value="ECO:0007669"/>
    <property type="project" value="InterPro"/>
</dbReference>
<dbReference type="PRINTS" id="PR00099">
    <property type="entry name" value="CPSGATASE"/>
</dbReference>
<feature type="binding site" evidence="11">
    <location>
        <position position="298"/>
    </location>
    <ligand>
        <name>L-glutamine</name>
        <dbReference type="ChEBI" id="CHEBI:58359"/>
    </ligand>
</feature>
<dbReference type="STRING" id="262898.GA0070564_105435"/>
<dbReference type="InterPro" id="IPR035686">
    <property type="entry name" value="CPSase_GATase1"/>
</dbReference>
<evidence type="ECO:0000259" key="12">
    <source>
        <dbReference type="SMART" id="SM01097"/>
    </source>
</evidence>
<evidence type="ECO:0000256" key="9">
    <source>
        <dbReference type="ARBA" id="ARBA00048816"/>
    </source>
</evidence>
<feature type="active site" evidence="11">
    <location>
        <position position="354"/>
    </location>
</feature>
<dbReference type="PRINTS" id="PR00097">
    <property type="entry name" value="ANTSNTHASEII"/>
</dbReference>
<keyword evidence="11" id="KW-0055">Arginine biosynthesis</keyword>
<feature type="region of interest" description="CPSase" evidence="11">
    <location>
        <begin position="1"/>
        <end position="179"/>
    </location>
</feature>
<dbReference type="Proteomes" id="UP000199504">
    <property type="component" value="Unassembled WGS sequence"/>
</dbReference>
<dbReference type="SMART" id="SM01097">
    <property type="entry name" value="CPSase_sm_chain"/>
    <property type="match status" value="1"/>
</dbReference>
<dbReference type="InterPro" id="IPR006274">
    <property type="entry name" value="CarbamoylP_synth_ssu"/>
</dbReference>
<dbReference type="PANTHER" id="PTHR43418">
    <property type="entry name" value="MULTIFUNCTIONAL TRYPTOPHAN BIOSYNTHESIS PROTEIN-RELATED"/>
    <property type="match status" value="1"/>
</dbReference>
<comment type="pathway">
    <text evidence="2 11">Amino-acid biosynthesis; L-arginine biosynthesis; carbamoyl phosphate from bicarbonate: step 1/1.</text>
</comment>
<dbReference type="InterPro" id="IPR036480">
    <property type="entry name" value="CarbP_synth_ssu_N_sf"/>
</dbReference>
<dbReference type="Gene3D" id="3.50.30.20">
    <property type="entry name" value="Carbamoyl-phosphate synthase small subunit, N-terminal domain"/>
    <property type="match status" value="1"/>
</dbReference>
<evidence type="ECO:0000256" key="4">
    <source>
        <dbReference type="ARBA" id="ARBA00022598"/>
    </source>
</evidence>
<dbReference type="InterPro" id="IPR002474">
    <property type="entry name" value="CarbamoylP_synth_ssu_N"/>
</dbReference>
<dbReference type="GO" id="GO:0004088">
    <property type="term" value="F:carbamoyl-phosphate synthase (glutamine-hydrolyzing) activity"/>
    <property type="evidence" value="ECO:0007669"/>
    <property type="project" value="UniProtKB-UniRule"/>
</dbReference>
<comment type="function">
    <text evidence="11">Small subunit of the glutamine-dependent carbamoyl phosphate synthetase (CPSase). CPSase catalyzes the formation of carbamoyl phosphate from the ammonia moiety of glutamine, carbonate, and phosphate donated by ATP, constituting the first step of 2 biosynthetic pathways, one leading to arginine and/or urea and the other to pyrimidine nucleotides. The small subunit (glutamine amidotransferase) binds and cleaves glutamine to supply the large subunit with the substrate ammonia.</text>
</comment>
<keyword evidence="6 11" id="KW-0067">ATP-binding</keyword>
<dbReference type="UniPathway" id="UPA00070">
    <property type="reaction ID" value="UER00115"/>
</dbReference>
<name>A0A1C4ZGD2_9ACTN</name>
<evidence type="ECO:0000256" key="6">
    <source>
        <dbReference type="ARBA" id="ARBA00022840"/>
    </source>
</evidence>
<feature type="binding site" evidence="11">
    <location>
        <position position="257"/>
    </location>
    <ligand>
        <name>L-glutamine</name>
        <dbReference type="ChEBI" id="CHEBI:58359"/>
    </ligand>
</feature>
<gene>
    <name evidence="11" type="primary">carA</name>
    <name evidence="13" type="ORF">GA0070564_105435</name>
</gene>
<feature type="domain" description="Carbamoyl-phosphate synthase small subunit N-terminal" evidence="12">
    <location>
        <begin position="5"/>
        <end position="135"/>
    </location>
</feature>
<evidence type="ECO:0000256" key="5">
    <source>
        <dbReference type="ARBA" id="ARBA00022741"/>
    </source>
</evidence>
<dbReference type="EMBL" id="FMCX01000005">
    <property type="protein sequence ID" value="SCF32090.1"/>
    <property type="molecule type" value="Genomic_DNA"/>
</dbReference>
<feature type="binding site" evidence="11">
    <location>
        <position position="260"/>
    </location>
    <ligand>
        <name>L-glutamine</name>
        <dbReference type="ChEBI" id="CHEBI:58359"/>
    </ligand>
</feature>
<accession>A0A1C4ZGD2</accession>
<organism evidence="13 14">
    <name type="scientific">Micromonospora mirobrigensis</name>
    <dbReference type="NCBI Taxonomy" id="262898"/>
    <lineage>
        <taxon>Bacteria</taxon>
        <taxon>Bacillati</taxon>
        <taxon>Actinomycetota</taxon>
        <taxon>Actinomycetes</taxon>
        <taxon>Micromonosporales</taxon>
        <taxon>Micromonosporaceae</taxon>
        <taxon>Micromonospora</taxon>
    </lineage>
</organism>
<dbReference type="Gene3D" id="3.40.50.880">
    <property type="match status" value="1"/>
</dbReference>
<keyword evidence="11" id="KW-0028">Amino-acid biosynthesis</keyword>
<evidence type="ECO:0000256" key="8">
    <source>
        <dbReference type="ARBA" id="ARBA00022975"/>
    </source>
</evidence>
<dbReference type="GO" id="GO:0006207">
    <property type="term" value="P:'de novo' pyrimidine nucleobase biosynthetic process"/>
    <property type="evidence" value="ECO:0007669"/>
    <property type="project" value="InterPro"/>
</dbReference>
<evidence type="ECO:0000313" key="13">
    <source>
        <dbReference type="EMBL" id="SCF32090.1"/>
    </source>
</evidence>
<dbReference type="NCBIfam" id="TIGR01368">
    <property type="entry name" value="CPSaseIIsmall"/>
    <property type="match status" value="1"/>
</dbReference>
<dbReference type="Pfam" id="PF00988">
    <property type="entry name" value="CPSase_sm_chain"/>
    <property type="match status" value="1"/>
</dbReference>